<evidence type="ECO:0000313" key="4">
    <source>
        <dbReference type="Proteomes" id="UP000313231"/>
    </source>
</evidence>
<accession>A0A5C4W0S4</accession>
<feature type="domain" description="TadE-like" evidence="2">
    <location>
        <begin position="17"/>
        <end position="59"/>
    </location>
</feature>
<keyword evidence="1" id="KW-0812">Transmembrane</keyword>
<sequence>MVLARPFGRVRDAGDRGAAAVEFALVSVVLIPLLFGILQYGLYFNASLNADQGVREAARMAVVHRAAGGCTTPGWVEVACTTEAMIGGAPAGTYVKVAAPEGWAKGKPLHLCVLVRSPSTFGILPMPNDGYVRADLRMSIEQALPAPSGTGVTETLPSGLDWSWCV</sequence>
<dbReference type="InterPro" id="IPR012495">
    <property type="entry name" value="TadE-like_dom"/>
</dbReference>
<dbReference type="OrthoDB" id="3783535at2"/>
<name>A0A5C4W0S4_9ACTN</name>
<keyword evidence="4" id="KW-1185">Reference proteome</keyword>
<evidence type="ECO:0000256" key="1">
    <source>
        <dbReference type="SAM" id="Phobius"/>
    </source>
</evidence>
<gene>
    <name evidence="3" type="ORF">FHP29_08860</name>
</gene>
<dbReference type="EMBL" id="VDMP01000022">
    <property type="protein sequence ID" value="TNM41115.1"/>
    <property type="molecule type" value="Genomic_DNA"/>
</dbReference>
<protein>
    <submittedName>
        <fullName evidence="3">Pilus assembly protein</fullName>
    </submittedName>
</protein>
<proteinExistence type="predicted"/>
<organism evidence="3 4">
    <name type="scientific">Nocardioides albidus</name>
    <dbReference type="NCBI Taxonomy" id="1517589"/>
    <lineage>
        <taxon>Bacteria</taxon>
        <taxon>Bacillati</taxon>
        <taxon>Actinomycetota</taxon>
        <taxon>Actinomycetes</taxon>
        <taxon>Propionibacteriales</taxon>
        <taxon>Nocardioidaceae</taxon>
        <taxon>Nocardioides</taxon>
    </lineage>
</organism>
<evidence type="ECO:0000259" key="2">
    <source>
        <dbReference type="Pfam" id="PF07811"/>
    </source>
</evidence>
<reference evidence="3 4" key="1">
    <citation type="journal article" date="2016" name="Int. J. Syst. Evol. Microbiol.">
        <title>Nocardioides albidus sp. nov., an actinobacterium isolated from garden soil.</title>
        <authorList>
            <person name="Singh H."/>
            <person name="Du J."/>
            <person name="Trinh H."/>
            <person name="Won K."/>
            <person name="Yang J.E."/>
            <person name="Yin C."/>
            <person name="Kook M."/>
            <person name="Yi T.H."/>
        </authorList>
    </citation>
    <scope>NUCLEOTIDE SEQUENCE [LARGE SCALE GENOMIC DNA]</scope>
    <source>
        <strain evidence="3 4">CCTCC AB 2015297</strain>
    </source>
</reference>
<dbReference type="AlphaFoldDB" id="A0A5C4W0S4"/>
<evidence type="ECO:0000313" key="3">
    <source>
        <dbReference type="EMBL" id="TNM41115.1"/>
    </source>
</evidence>
<comment type="caution">
    <text evidence="3">The sequence shown here is derived from an EMBL/GenBank/DDBJ whole genome shotgun (WGS) entry which is preliminary data.</text>
</comment>
<dbReference type="Pfam" id="PF07811">
    <property type="entry name" value="TadE"/>
    <property type="match status" value="1"/>
</dbReference>
<dbReference type="RefSeq" id="WP_139622510.1">
    <property type="nucleotide sequence ID" value="NZ_VDMP01000022.1"/>
</dbReference>
<dbReference type="Proteomes" id="UP000313231">
    <property type="component" value="Unassembled WGS sequence"/>
</dbReference>
<keyword evidence="1" id="KW-0472">Membrane</keyword>
<feature type="transmembrane region" description="Helical" evidence="1">
    <location>
        <begin position="21"/>
        <end position="42"/>
    </location>
</feature>
<keyword evidence="1" id="KW-1133">Transmembrane helix</keyword>